<name>A0A1R3JNK8_9ROSI</name>
<dbReference type="AlphaFoldDB" id="A0A1R3JNK8"/>
<gene>
    <name evidence="1" type="ORF">COLO4_15280</name>
</gene>
<keyword evidence="2" id="KW-1185">Reference proteome</keyword>
<comment type="caution">
    <text evidence="1">The sequence shown here is derived from an EMBL/GenBank/DDBJ whole genome shotgun (WGS) entry which is preliminary data.</text>
</comment>
<accession>A0A1R3JNK8</accession>
<proteinExistence type="predicted"/>
<organism evidence="1 2">
    <name type="scientific">Corchorus olitorius</name>
    <dbReference type="NCBI Taxonomy" id="93759"/>
    <lineage>
        <taxon>Eukaryota</taxon>
        <taxon>Viridiplantae</taxon>
        <taxon>Streptophyta</taxon>
        <taxon>Embryophyta</taxon>
        <taxon>Tracheophyta</taxon>
        <taxon>Spermatophyta</taxon>
        <taxon>Magnoliopsida</taxon>
        <taxon>eudicotyledons</taxon>
        <taxon>Gunneridae</taxon>
        <taxon>Pentapetalae</taxon>
        <taxon>rosids</taxon>
        <taxon>malvids</taxon>
        <taxon>Malvales</taxon>
        <taxon>Malvaceae</taxon>
        <taxon>Grewioideae</taxon>
        <taxon>Apeibeae</taxon>
        <taxon>Corchorus</taxon>
    </lineage>
</organism>
<sequence length="55" mass="6346">MGSRRIDEASLENINLTDSSLSVWNTSRGTRTLQDHHQMIIIRYTNFNGLANMCY</sequence>
<evidence type="ECO:0000313" key="2">
    <source>
        <dbReference type="Proteomes" id="UP000187203"/>
    </source>
</evidence>
<dbReference type="Proteomes" id="UP000187203">
    <property type="component" value="Unassembled WGS sequence"/>
</dbReference>
<evidence type="ECO:0000313" key="1">
    <source>
        <dbReference type="EMBL" id="OMO96458.1"/>
    </source>
</evidence>
<reference evidence="2" key="1">
    <citation type="submission" date="2013-09" db="EMBL/GenBank/DDBJ databases">
        <title>Corchorus olitorius genome sequencing.</title>
        <authorList>
            <person name="Alam M."/>
            <person name="Haque M.S."/>
            <person name="Islam M.S."/>
            <person name="Emdad E.M."/>
            <person name="Islam M.M."/>
            <person name="Ahmed B."/>
            <person name="Halim A."/>
            <person name="Hossen Q.M.M."/>
            <person name="Hossain M.Z."/>
            <person name="Ahmed R."/>
            <person name="Khan M.M."/>
            <person name="Islam R."/>
            <person name="Rashid M.M."/>
            <person name="Khan S.A."/>
            <person name="Rahman M.S."/>
            <person name="Alam M."/>
            <person name="Yahiya A.S."/>
            <person name="Khan M.S."/>
            <person name="Azam M.S."/>
            <person name="Haque T."/>
            <person name="Lashkar M.Z.H."/>
            <person name="Akhand A.I."/>
            <person name="Morshed G."/>
            <person name="Roy S."/>
            <person name="Uddin K.S."/>
            <person name="Rabeya T."/>
            <person name="Hossain A.S."/>
            <person name="Chowdhury A."/>
            <person name="Snigdha A.R."/>
            <person name="Mortoza M.S."/>
            <person name="Matin S.A."/>
            <person name="Hoque S.M.E."/>
            <person name="Islam M.K."/>
            <person name="Roy D.K."/>
            <person name="Haider R."/>
            <person name="Moosa M.M."/>
            <person name="Elias S.M."/>
            <person name="Hasan A.M."/>
            <person name="Jahan S."/>
            <person name="Shafiuddin M."/>
            <person name="Mahmood N."/>
            <person name="Shommy N.S."/>
        </authorList>
    </citation>
    <scope>NUCLEOTIDE SEQUENCE [LARGE SCALE GENOMIC DNA]</scope>
    <source>
        <strain evidence="2">cv. O-4</strain>
    </source>
</reference>
<dbReference type="EMBL" id="AWUE01015649">
    <property type="protein sequence ID" value="OMO96458.1"/>
    <property type="molecule type" value="Genomic_DNA"/>
</dbReference>
<protein>
    <submittedName>
        <fullName evidence="1">Uncharacterized protein</fullName>
    </submittedName>
</protein>